<evidence type="ECO:0000256" key="1">
    <source>
        <dbReference type="SAM" id="MobiDB-lite"/>
    </source>
</evidence>
<reference evidence="2 3" key="1">
    <citation type="submission" date="2020-03" db="EMBL/GenBank/DDBJ databases">
        <title>Dissostichus mawsoni Genome sequencing and assembly.</title>
        <authorList>
            <person name="Park H."/>
        </authorList>
    </citation>
    <scope>NUCLEOTIDE SEQUENCE [LARGE SCALE GENOMIC DNA]</scope>
    <source>
        <strain evidence="2">DM0001</strain>
        <tissue evidence="2">Muscle</tissue>
    </source>
</reference>
<protein>
    <submittedName>
        <fullName evidence="2">Uncharacterized protein</fullName>
    </submittedName>
</protein>
<name>A0A7J5Z0S6_DISMA</name>
<accession>A0A7J5Z0S6</accession>
<proteinExistence type="predicted"/>
<feature type="region of interest" description="Disordered" evidence="1">
    <location>
        <begin position="61"/>
        <end position="94"/>
    </location>
</feature>
<evidence type="ECO:0000313" key="2">
    <source>
        <dbReference type="EMBL" id="KAF3855412.1"/>
    </source>
</evidence>
<keyword evidence="3" id="KW-1185">Reference proteome</keyword>
<dbReference type="Proteomes" id="UP000518266">
    <property type="component" value="Unassembled WGS sequence"/>
</dbReference>
<organism evidence="2 3">
    <name type="scientific">Dissostichus mawsoni</name>
    <name type="common">Antarctic cod</name>
    <dbReference type="NCBI Taxonomy" id="36200"/>
    <lineage>
        <taxon>Eukaryota</taxon>
        <taxon>Metazoa</taxon>
        <taxon>Chordata</taxon>
        <taxon>Craniata</taxon>
        <taxon>Vertebrata</taxon>
        <taxon>Euteleostomi</taxon>
        <taxon>Actinopterygii</taxon>
        <taxon>Neopterygii</taxon>
        <taxon>Teleostei</taxon>
        <taxon>Neoteleostei</taxon>
        <taxon>Acanthomorphata</taxon>
        <taxon>Eupercaria</taxon>
        <taxon>Perciformes</taxon>
        <taxon>Notothenioidei</taxon>
        <taxon>Nototheniidae</taxon>
        <taxon>Dissostichus</taxon>
    </lineage>
</organism>
<gene>
    <name evidence="2" type="ORF">F7725_023467</name>
</gene>
<sequence length="94" mass="10353">MGDERYLSEAVLEGLLVSVEDVQRPLVVVLQRRAHHQLPEPVPVHVGNLSQRRAEAGVLRAREHDDLPGVVEPRSSGHVELSAARGNEGTHRIT</sequence>
<dbReference type="AlphaFoldDB" id="A0A7J5Z0S6"/>
<comment type="caution">
    <text evidence="2">The sequence shown here is derived from an EMBL/GenBank/DDBJ whole genome shotgun (WGS) entry which is preliminary data.</text>
</comment>
<evidence type="ECO:0000313" key="3">
    <source>
        <dbReference type="Proteomes" id="UP000518266"/>
    </source>
</evidence>
<dbReference type="EMBL" id="JAAKFY010000007">
    <property type="protein sequence ID" value="KAF3855412.1"/>
    <property type="molecule type" value="Genomic_DNA"/>
</dbReference>